<protein>
    <submittedName>
        <fullName evidence="2">Cupin</fullName>
    </submittedName>
</protein>
<dbReference type="EMBL" id="CP059399">
    <property type="protein sequence ID" value="QLY29835.1"/>
    <property type="molecule type" value="Genomic_DNA"/>
</dbReference>
<dbReference type="Proteomes" id="UP000515512">
    <property type="component" value="Chromosome"/>
</dbReference>
<evidence type="ECO:0000259" key="1">
    <source>
        <dbReference type="Pfam" id="PF00190"/>
    </source>
</evidence>
<accession>A0A7D6VDH0</accession>
<dbReference type="PANTHER" id="PTHR36440:SF1">
    <property type="entry name" value="PUTATIVE (AFU_ORTHOLOGUE AFUA_8G07350)-RELATED"/>
    <property type="match status" value="1"/>
</dbReference>
<dbReference type="InterPro" id="IPR011051">
    <property type="entry name" value="RmlC_Cupin_sf"/>
</dbReference>
<dbReference type="RefSeq" id="WP_181581039.1">
    <property type="nucleotide sequence ID" value="NZ_CP059399.1"/>
</dbReference>
<dbReference type="Pfam" id="PF00190">
    <property type="entry name" value="Cupin_1"/>
    <property type="match status" value="1"/>
</dbReference>
<organism evidence="2 3">
    <name type="scientific">Nocardia huaxiensis</name>
    <dbReference type="NCBI Taxonomy" id="2755382"/>
    <lineage>
        <taxon>Bacteria</taxon>
        <taxon>Bacillati</taxon>
        <taxon>Actinomycetota</taxon>
        <taxon>Actinomycetes</taxon>
        <taxon>Mycobacteriales</taxon>
        <taxon>Nocardiaceae</taxon>
        <taxon>Nocardia</taxon>
    </lineage>
</organism>
<dbReference type="InterPro" id="IPR053146">
    <property type="entry name" value="QDO-like"/>
</dbReference>
<name>A0A7D6VDH0_9NOCA</name>
<dbReference type="InterPro" id="IPR014710">
    <property type="entry name" value="RmlC-like_jellyroll"/>
</dbReference>
<feature type="domain" description="Cupin type-1" evidence="1">
    <location>
        <begin position="31"/>
        <end position="122"/>
    </location>
</feature>
<evidence type="ECO:0000313" key="3">
    <source>
        <dbReference type="Proteomes" id="UP000515512"/>
    </source>
</evidence>
<dbReference type="Gene3D" id="2.60.120.10">
    <property type="entry name" value="Jelly Rolls"/>
    <property type="match status" value="1"/>
</dbReference>
<dbReference type="KEGG" id="nhu:H0264_32240"/>
<evidence type="ECO:0000313" key="2">
    <source>
        <dbReference type="EMBL" id="QLY29835.1"/>
    </source>
</evidence>
<dbReference type="InterPro" id="IPR006045">
    <property type="entry name" value="Cupin_1"/>
</dbReference>
<keyword evidence="3" id="KW-1185">Reference proteome</keyword>
<dbReference type="SUPFAM" id="SSF51182">
    <property type="entry name" value="RmlC-like cupins"/>
    <property type="match status" value="1"/>
</dbReference>
<gene>
    <name evidence="2" type="ORF">H0264_32240</name>
</gene>
<reference evidence="2 3" key="1">
    <citation type="submission" date="2020-07" db="EMBL/GenBank/DDBJ databases">
        <authorList>
            <person name="Zhuang K."/>
            <person name="Ran Y."/>
        </authorList>
    </citation>
    <scope>NUCLEOTIDE SEQUENCE [LARGE SCALE GENOMIC DNA]</scope>
    <source>
        <strain evidence="2 3">WCH-YHL-001</strain>
    </source>
</reference>
<sequence>MTDGLLLPPGAGTRLQTMTLKVGAERSDIWSAFEAEVPPGFDVGAHWHGHAEEIFYIVEGELDLLAFHPATTAIGDWRTWEADDGTKVFRGGPGSFMHVPAGCPHAFYNPGTDTAKMLFMVTPAGHELYLAELTDLLTSGGATPEAVAELRVKHDIHQLTPLQNRPAHPH</sequence>
<dbReference type="AlphaFoldDB" id="A0A7D6VDH0"/>
<proteinExistence type="predicted"/>
<dbReference type="PANTHER" id="PTHR36440">
    <property type="entry name" value="PUTATIVE (AFU_ORTHOLOGUE AFUA_8G07350)-RELATED"/>
    <property type="match status" value="1"/>
</dbReference>